<dbReference type="GO" id="GO:0006612">
    <property type="term" value="P:protein targeting to membrane"/>
    <property type="evidence" value="ECO:0007669"/>
    <property type="project" value="UniProtKB-UniRule"/>
</dbReference>
<evidence type="ECO:0000313" key="3">
    <source>
        <dbReference type="Proteomes" id="UP001188597"/>
    </source>
</evidence>
<dbReference type="PANTHER" id="PTHR14146:SF0">
    <property type="entry name" value="EXOCYST COMPLEX COMPONENT 4"/>
    <property type="match status" value="1"/>
</dbReference>
<dbReference type="InterPro" id="IPR039682">
    <property type="entry name" value="Sec8/EXOC4"/>
</dbReference>
<name>A0AA89BIH0_9ASTE</name>
<keyword evidence="1" id="KW-0268">Exocytosis</keyword>
<organism evidence="2 3">
    <name type="scientific">Escallonia herrerae</name>
    <dbReference type="NCBI Taxonomy" id="1293975"/>
    <lineage>
        <taxon>Eukaryota</taxon>
        <taxon>Viridiplantae</taxon>
        <taxon>Streptophyta</taxon>
        <taxon>Embryophyta</taxon>
        <taxon>Tracheophyta</taxon>
        <taxon>Spermatophyta</taxon>
        <taxon>Magnoliopsida</taxon>
        <taxon>eudicotyledons</taxon>
        <taxon>Gunneridae</taxon>
        <taxon>Pentapetalae</taxon>
        <taxon>asterids</taxon>
        <taxon>campanulids</taxon>
        <taxon>Escalloniales</taxon>
        <taxon>Escalloniaceae</taxon>
        <taxon>Escallonia</taxon>
    </lineage>
</organism>
<dbReference type="GO" id="GO:0000145">
    <property type="term" value="C:exocyst"/>
    <property type="evidence" value="ECO:0007669"/>
    <property type="project" value="UniProtKB-UniRule"/>
</dbReference>
<gene>
    <name evidence="2" type="ORF">RJ639_001652</name>
</gene>
<comment type="caution">
    <text evidence="2">The sequence shown here is derived from an EMBL/GenBank/DDBJ whole genome shotgun (WGS) entry which is preliminary data.</text>
</comment>
<evidence type="ECO:0000256" key="1">
    <source>
        <dbReference type="RuleBase" id="RU367079"/>
    </source>
</evidence>
<dbReference type="Proteomes" id="UP001188597">
    <property type="component" value="Unassembled WGS sequence"/>
</dbReference>
<proteinExistence type="inferred from homology"/>
<comment type="function">
    <text evidence="1">Component of the exocyst complex involved in the docking of exocytic vesicles with fusion sites on the plasma membrane.</text>
</comment>
<accession>A0AA89BIH0</accession>
<keyword evidence="3" id="KW-1185">Reference proteome</keyword>
<dbReference type="PANTHER" id="PTHR14146">
    <property type="entry name" value="EXOCYST COMPLEX COMPONENT 4"/>
    <property type="match status" value="1"/>
</dbReference>
<dbReference type="GO" id="GO:0015031">
    <property type="term" value="P:protein transport"/>
    <property type="evidence" value="ECO:0007669"/>
    <property type="project" value="UniProtKB-KW"/>
</dbReference>
<dbReference type="AlphaFoldDB" id="A0AA89BIH0"/>
<protein>
    <recommendedName>
        <fullName evidence="1">Exocyst complex component Sec8</fullName>
    </recommendedName>
</protein>
<sequence>MEFGMKREGINPRQEALINGLVSSSYDGHDDDGALDMHDEATLDGYAASVRVNGGDSNLKDVKIVSHVIPTWLSFSTPDEFVETMRKSDAPLHVNQRLRPTVHEIITTKIRAHADYVNTLRPGIGQATRTATTGLHFLKGQLESYQLPKQRRVNGISMSGTQLAVSPVSPVMAPMGTAQAAARELLHSILDTVVRIFGQMQA</sequence>
<keyword evidence="1" id="KW-0653">Protein transport</keyword>
<dbReference type="GO" id="GO:0090522">
    <property type="term" value="P:vesicle tethering involved in exocytosis"/>
    <property type="evidence" value="ECO:0007669"/>
    <property type="project" value="UniProtKB-UniRule"/>
</dbReference>
<keyword evidence="1" id="KW-0813">Transport</keyword>
<reference evidence="2" key="1">
    <citation type="submission" date="2022-12" db="EMBL/GenBank/DDBJ databases">
        <title>Draft genome assemblies for two species of Escallonia (Escalloniales).</title>
        <authorList>
            <person name="Chanderbali A."/>
            <person name="Dervinis C."/>
            <person name="Anghel I."/>
            <person name="Soltis D."/>
            <person name="Soltis P."/>
            <person name="Zapata F."/>
        </authorList>
    </citation>
    <scope>NUCLEOTIDE SEQUENCE</scope>
    <source>
        <strain evidence="2">UCBG64.0493</strain>
        <tissue evidence="2">Leaf</tissue>
    </source>
</reference>
<evidence type="ECO:0000313" key="2">
    <source>
        <dbReference type="EMBL" id="KAK3043590.1"/>
    </source>
</evidence>
<dbReference type="GO" id="GO:0006893">
    <property type="term" value="P:Golgi to plasma membrane transport"/>
    <property type="evidence" value="ECO:0007669"/>
    <property type="project" value="TreeGrafter"/>
</dbReference>
<dbReference type="EMBL" id="JAVXUP010000004">
    <property type="protein sequence ID" value="KAK3043590.1"/>
    <property type="molecule type" value="Genomic_DNA"/>
</dbReference>
<comment type="similarity">
    <text evidence="1">Belongs to the SEC8 family.</text>
</comment>